<dbReference type="Pfam" id="PF07956">
    <property type="entry name" value="DUF1690"/>
    <property type="match status" value="1"/>
</dbReference>
<organism evidence="2 3">
    <name type="scientific">Dacryopinax primogenitus (strain DJM 731)</name>
    <name type="common">Brown rot fungus</name>
    <dbReference type="NCBI Taxonomy" id="1858805"/>
    <lineage>
        <taxon>Eukaryota</taxon>
        <taxon>Fungi</taxon>
        <taxon>Dikarya</taxon>
        <taxon>Basidiomycota</taxon>
        <taxon>Agaricomycotina</taxon>
        <taxon>Dacrymycetes</taxon>
        <taxon>Dacrymycetales</taxon>
        <taxon>Dacrymycetaceae</taxon>
        <taxon>Dacryopinax</taxon>
    </lineage>
</organism>
<proteinExistence type="predicted"/>
<dbReference type="InterPro" id="IPR012471">
    <property type="entry name" value="DUF1690"/>
</dbReference>
<dbReference type="AlphaFoldDB" id="M5G5Y5"/>
<evidence type="ECO:0008006" key="4">
    <source>
        <dbReference type="Google" id="ProtNLM"/>
    </source>
</evidence>
<dbReference type="OrthoDB" id="5544375at2759"/>
<gene>
    <name evidence="2" type="ORF">DACRYDRAFT_20085</name>
</gene>
<dbReference type="OMA" id="GKSLNCW"/>
<feature type="region of interest" description="Disordered" evidence="1">
    <location>
        <begin position="81"/>
        <end position="125"/>
    </location>
</feature>
<dbReference type="RefSeq" id="XP_040632565.1">
    <property type="nucleotide sequence ID" value="XM_040771788.1"/>
</dbReference>
<reference evidence="2 3" key="1">
    <citation type="journal article" date="2012" name="Science">
        <title>The Paleozoic origin of enzymatic lignin decomposition reconstructed from 31 fungal genomes.</title>
        <authorList>
            <person name="Floudas D."/>
            <person name="Binder M."/>
            <person name="Riley R."/>
            <person name="Barry K."/>
            <person name="Blanchette R.A."/>
            <person name="Henrissat B."/>
            <person name="Martinez A.T."/>
            <person name="Otillar R."/>
            <person name="Spatafora J.W."/>
            <person name="Yadav J.S."/>
            <person name="Aerts A."/>
            <person name="Benoit I."/>
            <person name="Boyd A."/>
            <person name="Carlson A."/>
            <person name="Copeland A."/>
            <person name="Coutinho P.M."/>
            <person name="de Vries R.P."/>
            <person name="Ferreira P."/>
            <person name="Findley K."/>
            <person name="Foster B."/>
            <person name="Gaskell J."/>
            <person name="Glotzer D."/>
            <person name="Gorecki P."/>
            <person name="Heitman J."/>
            <person name="Hesse C."/>
            <person name="Hori C."/>
            <person name="Igarashi K."/>
            <person name="Jurgens J.A."/>
            <person name="Kallen N."/>
            <person name="Kersten P."/>
            <person name="Kohler A."/>
            <person name="Kuees U."/>
            <person name="Kumar T.K.A."/>
            <person name="Kuo A."/>
            <person name="LaButti K."/>
            <person name="Larrondo L.F."/>
            <person name="Lindquist E."/>
            <person name="Ling A."/>
            <person name="Lombard V."/>
            <person name="Lucas S."/>
            <person name="Lundell T."/>
            <person name="Martin R."/>
            <person name="McLaughlin D.J."/>
            <person name="Morgenstern I."/>
            <person name="Morin E."/>
            <person name="Murat C."/>
            <person name="Nagy L.G."/>
            <person name="Nolan M."/>
            <person name="Ohm R.A."/>
            <person name="Patyshakuliyeva A."/>
            <person name="Rokas A."/>
            <person name="Ruiz-Duenas F.J."/>
            <person name="Sabat G."/>
            <person name="Salamov A."/>
            <person name="Samejima M."/>
            <person name="Schmutz J."/>
            <person name="Slot J.C."/>
            <person name="St John F."/>
            <person name="Stenlid J."/>
            <person name="Sun H."/>
            <person name="Sun S."/>
            <person name="Syed K."/>
            <person name="Tsang A."/>
            <person name="Wiebenga A."/>
            <person name="Young D."/>
            <person name="Pisabarro A."/>
            <person name="Eastwood D.C."/>
            <person name="Martin F."/>
            <person name="Cullen D."/>
            <person name="Grigoriev I.V."/>
            <person name="Hibbett D.S."/>
        </authorList>
    </citation>
    <scope>NUCLEOTIDE SEQUENCE [LARGE SCALE GENOMIC DNA]</scope>
    <source>
        <strain evidence="2 3">DJM-731 SS1</strain>
    </source>
</reference>
<sequence>MGADQSKPSQDAEKIVYGDQSSVNFSADLLSHLSDTHASPHPTPERQETLDAHIRSRIHAELQRLQHEETEVRAEIERVLEKENLDREAASVSASAPAEGEGEEGAVEEKEVAGPGAVHSGILSRDMEELRKKVERFESGKMMRGEGREEVKEKQDALVACYKANPTRSLDCWREVGEFKASVAKLEDRYIRSFQ</sequence>
<accession>M5G5Y5</accession>
<protein>
    <recommendedName>
        <fullName evidence="4">DUF1690-domain-containing protein</fullName>
    </recommendedName>
</protein>
<dbReference type="GeneID" id="63686850"/>
<dbReference type="HOGENOM" id="CLU_093897_1_0_1"/>
<keyword evidence="3" id="KW-1185">Reference proteome</keyword>
<evidence type="ECO:0000313" key="2">
    <source>
        <dbReference type="EMBL" id="EJU05671.1"/>
    </source>
</evidence>
<dbReference type="Proteomes" id="UP000030653">
    <property type="component" value="Unassembled WGS sequence"/>
</dbReference>
<evidence type="ECO:0000313" key="3">
    <source>
        <dbReference type="Proteomes" id="UP000030653"/>
    </source>
</evidence>
<dbReference type="EMBL" id="JH795856">
    <property type="protein sequence ID" value="EJU05671.1"/>
    <property type="molecule type" value="Genomic_DNA"/>
</dbReference>
<evidence type="ECO:0000256" key="1">
    <source>
        <dbReference type="SAM" id="MobiDB-lite"/>
    </source>
</evidence>
<feature type="compositionally biased region" description="Basic and acidic residues" evidence="1">
    <location>
        <begin position="43"/>
        <end position="55"/>
    </location>
</feature>
<feature type="region of interest" description="Disordered" evidence="1">
    <location>
        <begin position="28"/>
        <end position="55"/>
    </location>
</feature>
<name>M5G5Y5_DACPD</name>
<feature type="compositionally biased region" description="Low complexity" evidence="1">
    <location>
        <begin position="90"/>
        <end position="99"/>
    </location>
</feature>